<proteinExistence type="predicted"/>
<evidence type="ECO:0000313" key="1">
    <source>
        <dbReference type="EMBL" id="SVD07793.1"/>
    </source>
</evidence>
<sequence>MSSRMSAILIIIGIAVTVIFGFTNDTATADWTSD</sequence>
<organism evidence="1">
    <name type="scientific">marine metagenome</name>
    <dbReference type="NCBI Taxonomy" id="408172"/>
    <lineage>
        <taxon>unclassified sequences</taxon>
        <taxon>metagenomes</taxon>
        <taxon>ecological metagenomes</taxon>
    </lineage>
</organism>
<feature type="non-terminal residue" evidence="1">
    <location>
        <position position="34"/>
    </location>
</feature>
<dbReference type="AlphaFoldDB" id="A0A382SD48"/>
<protein>
    <submittedName>
        <fullName evidence="1">Uncharacterized protein</fullName>
    </submittedName>
</protein>
<gene>
    <name evidence="1" type="ORF">METZ01_LOCUS360647</name>
</gene>
<accession>A0A382SD48</accession>
<name>A0A382SD48_9ZZZZ</name>
<dbReference type="EMBL" id="UINC01128201">
    <property type="protein sequence ID" value="SVD07793.1"/>
    <property type="molecule type" value="Genomic_DNA"/>
</dbReference>
<reference evidence="1" key="1">
    <citation type="submission" date="2018-05" db="EMBL/GenBank/DDBJ databases">
        <authorList>
            <person name="Lanie J.A."/>
            <person name="Ng W.-L."/>
            <person name="Kazmierczak K.M."/>
            <person name="Andrzejewski T.M."/>
            <person name="Davidsen T.M."/>
            <person name="Wayne K.J."/>
            <person name="Tettelin H."/>
            <person name="Glass J.I."/>
            <person name="Rusch D."/>
            <person name="Podicherti R."/>
            <person name="Tsui H.-C.T."/>
            <person name="Winkler M.E."/>
        </authorList>
    </citation>
    <scope>NUCLEOTIDE SEQUENCE</scope>
</reference>